<dbReference type="Pfam" id="PF02698">
    <property type="entry name" value="DUF218"/>
    <property type="match status" value="1"/>
</dbReference>
<accession>A0ABS7FA12</accession>
<feature type="transmembrane region" description="Helical" evidence="1">
    <location>
        <begin position="42"/>
        <end position="64"/>
    </location>
</feature>
<protein>
    <submittedName>
        <fullName evidence="3">YdcF family protein</fullName>
    </submittedName>
</protein>
<gene>
    <name evidence="3" type="ORF">KIF53_04470</name>
</gene>
<dbReference type="PANTHER" id="PTHR30336">
    <property type="entry name" value="INNER MEMBRANE PROTEIN, PROBABLE PERMEASE"/>
    <property type="match status" value="1"/>
</dbReference>
<keyword evidence="1" id="KW-1133">Transmembrane helix</keyword>
<dbReference type="EMBL" id="JAHDTB010000002">
    <property type="protein sequence ID" value="MBW8286877.1"/>
    <property type="molecule type" value="Genomic_DNA"/>
</dbReference>
<sequence length="252" mass="26954">MYSVTVLAHRLLGALLLPPILNLLPIIAGGMLIRRWPHAGRLLLASGVALTYFLSIPQTAIWLAHGLERYPVIDAAQLADVDAIVVLGGGKRPAEEFGGNAPGGDTLTRLRYGAYLARASGKPLLVTGGAPSGGEAEGAVMARALREDYGLKPRWVELRSNTTLENAQLSAPMLQAAGVKRIALVSQGWHLARAVPFFQRQGLQVLPAPTGLIRYDGAAAFLYIPSGNAMAECRTLLSERLGLLFYRIRPTG</sequence>
<reference evidence="3 4" key="1">
    <citation type="submission" date="2021-05" db="EMBL/GenBank/DDBJ databases">
        <title>Draft Whole Genome Sequencing Of Biosensor Chromobacterium violaceum Strain CV026 Reveals A Regulatory RNA In Chromobacterium violaceum Phenotype Regulatory Network.</title>
        <authorList>
            <person name="Hong K.W."/>
            <person name="Chan K.G."/>
            <person name="Chang C.-Y."/>
        </authorList>
    </citation>
    <scope>NUCLEOTIDE SEQUENCE [LARGE SCALE GENOMIC DNA]</scope>
    <source>
        <strain evidence="3 4">ATCC 31532</strain>
    </source>
</reference>
<evidence type="ECO:0000313" key="3">
    <source>
        <dbReference type="EMBL" id="MBW8286877.1"/>
    </source>
</evidence>
<dbReference type="RefSeq" id="WP_043575303.1">
    <property type="nucleotide sequence ID" value="NZ_CP142381.1"/>
</dbReference>
<dbReference type="GeneID" id="89686948"/>
<comment type="caution">
    <text evidence="3">The sequence shown here is derived from an EMBL/GenBank/DDBJ whole genome shotgun (WGS) entry which is preliminary data.</text>
</comment>
<proteinExistence type="predicted"/>
<dbReference type="InterPro" id="IPR014729">
    <property type="entry name" value="Rossmann-like_a/b/a_fold"/>
</dbReference>
<evidence type="ECO:0000313" key="4">
    <source>
        <dbReference type="Proteomes" id="UP000711178"/>
    </source>
</evidence>
<keyword evidence="1" id="KW-0812">Transmembrane</keyword>
<feature type="transmembrane region" description="Helical" evidence="1">
    <location>
        <begin position="12"/>
        <end position="33"/>
    </location>
</feature>
<dbReference type="PANTHER" id="PTHR30336:SF4">
    <property type="entry name" value="ENVELOPE BIOGENESIS FACTOR ELYC"/>
    <property type="match status" value="1"/>
</dbReference>
<dbReference type="InterPro" id="IPR051599">
    <property type="entry name" value="Cell_Envelope_Assoc"/>
</dbReference>
<dbReference type="Gene3D" id="3.40.50.620">
    <property type="entry name" value="HUPs"/>
    <property type="match status" value="1"/>
</dbReference>
<feature type="domain" description="DUF218" evidence="2">
    <location>
        <begin position="82"/>
        <end position="242"/>
    </location>
</feature>
<dbReference type="CDD" id="cd06259">
    <property type="entry name" value="YdcF-like"/>
    <property type="match status" value="1"/>
</dbReference>
<keyword evidence="4" id="KW-1185">Reference proteome</keyword>
<dbReference type="InterPro" id="IPR003848">
    <property type="entry name" value="DUF218"/>
</dbReference>
<organism evidence="3 4">
    <name type="scientific">Chromobacterium subtsugae</name>
    <dbReference type="NCBI Taxonomy" id="251747"/>
    <lineage>
        <taxon>Bacteria</taxon>
        <taxon>Pseudomonadati</taxon>
        <taxon>Pseudomonadota</taxon>
        <taxon>Betaproteobacteria</taxon>
        <taxon>Neisseriales</taxon>
        <taxon>Chromobacteriaceae</taxon>
        <taxon>Chromobacterium</taxon>
    </lineage>
</organism>
<evidence type="ECO:0000256" key="1">
    <source>
        <dbReference type="SAM" id="Phobius"/>
    </source>
</evidence>
<name>A0ABS7FA12_9NEIS</name>
<dbReference type="Proteomes" id="UP000711178">
    <property type="component" value="Unassembled WGS sequence"/>
</dbReference>
<keyword evidence="1" id="KW-0472">Membrane</keyword>
<evidence type="ECO:0000259" key="2">
    <source>
        <dbReference type="Pfam" id="PF02698"/>
    </source>
</evidence>